<evidence type="ECO:0000256" key="1">
    <source>
        <dbReference type="SAM" id="SignalP"/>
    </source>
</evidence>
<sequence>MKILGVACVAFLVAIQAQAQGTIELGIRGGGTFTHGYTVLPAQTLSPGLDVPRIRNTNNGIGVGYLGNVWIRKNFDRFFIQTEISYTSLVLKQKAPIDRIDVAAASEFGVILPINLQPGTLFARLNTTSEPTLNSINIPVFIGKHGREGQWRVYGGPTFMFTQKAEAIRTASGQVGANPAINFPGYTITTITDQVDLTKPEEAGILQVKKFNFGVEFGAGITLLKRLEVDLRYGLPIGGVFNDRGITGFIGYAELTVGYKLIHF</sequence>
<keyword evidence="1" id="KW-0732">Signal</keyword>
<dbReference type="EMBL" id="RQJP01000002">
    <property type="protein sequence ID" value="RRB15004.1"/>
    <property type="molecule type" value="Genomic_DNA"/>
</dbReference>
<evidence type="ECO:0000313" key="4">
    <source>
        <dbReference type="Proteomes" id="UP000274271"/>
    </source>
</evidence>
<organism evidence="3 4">
    <name type="scientific">Larkinella knui</name>
    <dbReference type="NCBI Taxonomy" id="2025310"/>
    <lineage>
        <taxon>Bacteria</taxon>
        <taxon>Pseudomonadati</taxon>
        <taxon>Bacteroidota</taxon>
        <taxon>Cytophagia</taxon>
        <taxon>Cytophagales</taxon>
        <taxon>Spirosomataceae</taxon>
        <taxon>Larkinella</taxon>
    </lineage>
</organism>
<dbReference type="AlphaFoldDB" id="A0A3P1CPX9"/>
<feature type="chain" id="PRO_5018280906" evidence="1">
    <location>
        <begin position="20"/>
        <end position="264"/>
    </location>
</feature>
<dbReference type="InterPro" id="IPR025665">
    <property type="entry name" value="Beta-barrel_OMP_2"/>
</dbReference>
<dbReference type="Proteomes" id="UP000274271">
    <property type="component" value="Unassembled WGS sequence"/>
</dbReference>
<name>A0A3P1CPX9_9BACT</name>
<proteinExistence type="predicted"/>
<comment type="caution">
    <text evidence="3">The sequence shown here is derived from an EMBL/GenBank/DDBJ whole genome shotgun (WGS) entry which is preliminary data.</text>
</comment>
<reference evidence="3 4" key="1">
    <citation type="submission" date="2018-11" db="EMBL/GenBank/DDBJ databases">
        <authorList>
            <person name="Zhou Z."/>
            <person name="Wang G."/>
        </authorList>
    </citation>
    <scope>NUCLEOTIDE SEQUENCE [LARGE SCALE GENOMIC DNA]</scope>
    <source>
        <strain evidence="3 4">KCTC42998</strain>
    </source>
</reference>
<keyword evidence="4" id="KW-1185">Reference proteome</keyword>
<feature type="signal peptide" evidence="1">
    <location>
        <begin position="1"/>
        <end position="19"/>
    </location>
</feature>
<feature type="domain" description="Outer membrane protein beta-barrel" evidence="2">
    <location>
        <begin position="18"/>
        <end position="241"/>
    </location>
</feature>
<gene>
    <name evidence="3" type="ORF">EHT87_10625</name>
</gene>
<dbReference type="OrthoDB" id="938002at2"/>
<dbReference type="RefSeq" id="WP_124906606.1">
    <property type="nucleotide sequence ID" value="NZ_RQJP01000002.1"/>
</dbReference>
<evidence type="ECO:0000259" key="2">
    <source>
        <dbReference type="Pfam" id="PF13568"/>
    </source>
</evidence>
<evidence type="ECO:0000313" key="3">
    <source>
        <dbReference type="EMBL" id="RRB15004.1"/>
    </source>
</evidence>
<protein>
    <submittedName>
        <fullName evidence="3">PorT family protein</fullName>
    </submittedName>
</protein>
<dbReference type="Pfam" id="PF13568">
    <property type="entry name" value="OMP_b-brl_2"/>
    <property type="match status" value="1"/>
</dbReference>
<accession>A0A3P1CPX9</accession>